<reference evidence="7 8" key="1">
    <citation type="submission" date="2011-11" db="EMBL/GenBank/DDBJ databases">
        <title>Whole genome shotgun sequence of Gordonia araii NBRC 100433.</title>
        <authorList>
            <person name="Yoshida Y."/>
            <person name="Hosoyama A."/>
            <person name="Tsuchikane K."/>
            <person name="Katsumata H."/>
            <person name="Yamazaki S."/>
            <person name="Fujita N."/>
        </authorList>
    </citation>
    <scope>NUCLEOTIDE SEQUENCE [LARGE SCALE GENOMIC DNA]</scope>
    <source>
        <strain evidence="7 8">NBRC 100433</strain>
    </source>
</reference>
<dbReference type="EMBL" id="BAEE01000027">
    <property type="protein sequence ID" value="GAB09054.1"/>
    <property type="molecule type" value="Genomic_DNA"/>
</dbReference>
<dbReference type="OrthoDB" id="4554107at2"/>
<evidence type="ECO:0000256" key="1">
    <source>
        <dbReference type="ARBA" id="ARBA00004236"/>
    </source>
</evidence>
<evidence type="ECO:0000256" key="6">
    <source>
        <dbReference type="ARBA" id="ARBA00023136"/>
    </source>
</evidence>
<organism evidence="7 8">
    <name type="scientific">Gordonia araii NBRC 100433</name>
    <dbReference type="NCBI Taxonomy" id="1073574"/>
    <lineage>
        <taxon>Bacteria</taxon>
        <taxon>Bacillati</taxon>
        <taxon>Actinomycetota</taxon>
        <taxon>Actinomycetes</taxon>
        <taxon>Mycobacteriales</taxon>
        <taxon>Gordoniaceae</taxon>
        <taxon>Gordonia</taxon>
    </lineage>
</organism>
<keyword evidence="6" id="KW-0472">Membrane</keyword>
<dbReference type="Proteomes" id="UP000035088">
    <property type="component" value="Unassembled WGS sequence"/>
</dbReference>
<dbReference type="GO" id="GO:0005886">
    <property type="term" value="C:plasma membrane"/>
    <property type="evidence" value="ECO:0007669"/>
    <property type="project" value="UniProtKB-SubCell"/>
</dbReference>
<dbReference type="STRING" id="1073574.GOARA_027_00170"/>
<comment type="caution">
    <text evidence="7">The sequence shown here is derived from an EMBL/GenBank/DDBJ whole genome shotgun (WGS) entry which is preliminary data.</text>
</comment>
<evidence type="ECO:0000256" key="5">
    <source>
        <dbReference type="ARBA" id="ARBA00022989"/>
    </source>
</evidence>
<dbReference type="Gene3D" id="2.60.40.2880">
    <property type="entry name" value="MmpS1-5, C-terminal soluble domain"/>
    <property type="match status" value="1"/>
</dbReference>
<dbReference type="Pfam" id="PF05423">
    <property type="entry name" value="Mycobact_memb"/>
    <property type="match status" value="1"/>
</dbReference>
<dbReference type="InterPro" id="IPR008693">
    <property type="entry name" value="MmpS"/>
</dbReference>
<keyword evidence="5" id="KW-1133">Transmembrane helix</keyword>
<accession>G7GZM9</accession>
<evidence type="ECO:0000256" key="4">
    <source>
        <dbReference type="ARBA" id="ARBA00022692"/>
    </source>
</evidence>
<name>G7GZM9_9ACTN</name>
<keyword evidence="3" id="KW-1003">Cell membrane</keyword>
<comment type="similarity">
    <text evidence="2">Belongs to the MmpS family.</text>
</comment>
<evidence type="ECO:0000313" key="7">
    <source>
        <dbReference type="EMBL" id="GAB09054.1"/>
    </source>
</evidence>
<keyword evidence="4" id="KW-0812">Transmembrane</keyword>
<evidence type="ECO:0000256" key="2">
    <source>
        <dbReference type="ARBA" id="ARBA00007531"/>
    </source>
</evidence>
<sequence length="133" mass="13800">MAVVVIAVLAVSAFYVGRLRLSEIPDRAMGHAPTAAGVGEPRTKLVEYSVSGPPGARATVSYLVPGGGVADEQVTLPWRTTLTTRDFTTAAGVLAQIHATGTARCSVRVNGTERAAERAERSQPVVNCAVPTA</sequence>
<dbReference type="RefSeq" id="WP_007321131.1">
    <property type="nucleotide sequence ID" value="NZ_BAEE01000027.1"/>
</dbReference>
<comment type="subcellular location">
    <subcellularLocation>
        <location evidence="1">Cell membrane</location>
    </subcellularLocation>
</comment>
<proteinExistence type="inferred from homology"/>
<evidence type="ECO:0000256" key="3">
    <source>
        <dbReference type="ARBA" id="ARBA00022475"/>
    </source>
</evidence>
<keyword evidence="8" id="KW-1185">Reference proteome</keyword>
<protein>
    <submittedName>
        <fullName evidence="7">Membrane protein MmpS</fullName>
    </submittedName>
</protein>
<evidence type="ECO:0000313" key="8">
    <source>
        <dbReference type="Proteomes" id="UP000035088"/>
    </source>
</evidence>
<dbReference type="InterPro" id="IPR038468">
    <property type="entry name" value="MmpS_C"/>
</dbReference>
<dbReference type="AlphaFoldDB" id="G7GZM9"/>
<gene>
    <name evidence="7" type="primary">mmpS</name>
    <name evidence="7" type="ORF">GOARA_027_00170</name>
</gene>